<evidence type="ECO:0000256" key="5">
    <source>
        <dbReference type="PROSITE-ProRule" id="PRU00552"/>
    </source>
</evidence>
<dbReference type="Proteomes" id="UP001470230">
    <property type="component" value="Unassembled WGS sequence"/>
</dbReference>
<dbReference type="Pfam" id="PF00271">
    <property type="entry name" value="Helicase_C"/>
    <property type="match status" value="1"/>
</dbReference>
<dbReference type="InterPro" id="IPR000629">
    <property type="entry name" value="RNA-helicase_DEAD-box_CS"/>
</dbReference>
<dbReference type="InterPro" id="IPR014001">
    <property type="entry name" value="Helicase_ATP-bd"/>
</dbReference>
<feature type="domain" description="DEAD-box RNA helicase Q" evidence="10">
    <location>
        <begin position="10"/>
        <end position="38"/>
    </location>
</feature>
<dbReference type="PROSITE" id="PS00039">
    <property type="entry name" value="DEAD_ATP_HELICASE"/>
    <property type="match status" value="1"/>
</dbReference>
<dbReference type="InterPro" id="IPR044742">
    <property type="entry name" value="DEAD/DEAH_RhlB"/>
</dbReference>
<feature type="domain" description="Helicase C-terminal" evidence="9">
    <location>
        <begin position="226"/>
        <end position="391"/>
    </location>
</feature>
<evidence type="ECO:0000313" key="11">
    <source>
        <dbReference type="EMBL" id="KAK8887286.1"/>
    </source>
</evidence>
<gene>
    <name evidence="11" type="ORF">M9Y10_038324</name>
</gene>
<accession>A0ABR2K943</accession>
<proteinExistence type="inferred from homology"/>
<keyword evidence="1 6" id="KW-0547">Nucleotide-binding</keyword>
<evidence type="ECO:0000259" key="9">
    <source>
        <dbReference type="PROSITE" id="PS51194"/>
    </source>
</evidence>
<dbReference type="InterPro" id="IPR014014">
    <property type="entry name" value="RNA_helicase_DEAD_Q_motif"/>
</dbReference>
<sequence>MDVEEKNDIVSFLDFGLDRNIIHALNEMKFNKPTLIQERTLKPILEGYDVCGSAITGSGKSAAFLIPIVQKLSKVRYDPGPKALVMSPTRELSQQLHSVFEKIAKFSHLSSALVIGGISAEEQKEKLTPPPDIIFATPGRIVDQLFNSKTIIGENIKVYVLDEADRLLSRGFEGDLTAINSKLPEDHQTLLFSATMSDQIHKIINKVLKKDAVKVAIDIFGEISPTLTQYFIKTKKEEKRLPYLVALCKNQCRSKTLVFFPTKSQAHQTSLLFNFAGIKAAELHADMPQPEREKSVELFRNGDIKILLASDLASRGLDIKDIEYVINFTIPNQIERYIHRVGRTARNGKTGTAISFVREPHEKNIQRKMEKHSREGSVAEMTIPENLYKKAIDIVNQFDEKVQAEIKKEEEERIKRAEENEIRRMKQILDIEEEIPTNEPSLDKKKKKKKM</sequence>
<dbReference type="PROSITE" id="PS51192">
    <property type="entry name" value="HELICASE_ATP_BIND_1"/>
    <property type="match status" value="1"/>
</dbReference>
<dbReference type="GO" id="GO:0004386">
    <property type="term" value="F:helicase activity"/>
    <property type="evidence" value="ECO:0007669"/>
    <property type="project" value="UniProtKB-KW"/>
</dbReference>
<name>A0ABR2K943_9EUKA</name>
<dbReference type="InterPro" id="IPR050079">
    <property type="entry name" value="DEAD_box_RNA_helicase"/>
</dbReference>
<comment type="similarity">
    <text evidence="6">Belongs to the DEAD box helicase family.</text>
</comment>
<keyword evidence="2 6" id="KW-0378">Hydrolase</keyword>
<dbReference type="Gene3D" id="3.40.50.300">
    <property type="entry name" value="P-loop containing nucleotide triphosphate hydrolases"/>
    <property type="match status" value="2"/>
</dbReference>
<evidence type="ECO:0000256" key="1">
    <source>
        <dbReference type="ARBA" id="ARBA00022741"/>
    </source>
</evidence>
<dbReference type="InterPro" id="IPR011545">
    <property type="entry name" value="DEAD/DEAH_box_helicase_dom"/>
</dbReference>
<evidence type="ECO:0000313" key="12">
    <source>
        <dbReference type="Proteomes" id="UP001470230"/>
    </source>
</evidence>
<dbReference type="Pfam" id="PF00270">
    <property type="entry name" value="DEAD"/>
    <property type="match status" value="1"/>
</dbReference>
<dbReference type="InterPro" id="IPR027417">
    <property type="entry name" value="P-loop_NTPase"/>
</dbReference>
<dbReference type="CDD" id="cd18787">
    <property type="entry name" value="SF2_C_DEAD"/>
    <property type="match status" value="1"/>
</dbReference>
<dbReference type="PANTHER" id="PTHR47959">
    <property type="entry name" value="ATP-DEPENDENT RNA HELICASE RHLE-RELATED"/>
    <property type="match status" value="1"/>
</dbReference>
<feature type="domain" description="Helicase ATP-binding" evidence="8">
    <location>
        <begin position="41"/>
        <end position="214"/>
    </location>
</feature>
<organism evidence="11 12">
    <name type="scientific">Tritrichomonas musculus</name>
    <dbReference type="NCBI Taxonomy" id="1915356"/>
    <lineage>
        <taxon>Eukaryota</taxon>
        <taxon>Metamonada</taxon>
        <taxon>Parabasalia</taxon>
        <taxon>Tritrichomonadida</taxon>
        <taxon>Tritrichomonadidae</taxon>
        <taxon>Tritrichomonas</taxon>
    </lineage>
</organism>
<feature type="region of interest" description="Disordered" evidence="7">
    <location>
        <begin position="432"/>
        <end position="451"/>
    </location>
</feature>
<dbReference type="SMART" id="SM00490">
    <property type="entry name" value="HELICc"/>
    <property type="match status" value="1"/>
</dbReference>
<dbReference type="EMBL" id="JAPFFF010000006">
    <property type="protein sequence ID" value="KAK8887286.1"/>
    <property type="molecule type" value="Genomic_DNA"/>
</dbReference>
<dbReference type="PANTHER" id="PTHR47959:SF1">
    <property type="entry name" value="ATP-DEPENDENT RNA HELICASE DBPA"/>
    <property type="match status" value="1"/>
</dbReference>
<evidence type="ECO:0000256" key="6">
    <source>
        <dbReference type="RuleBase" id="RU000492"/>
    </source>
</evidence>
<comment type="caution">
    <text evidence="11">The sequence shown here is derived from an EMBL/GenBank/DDBJ whole genome shotgun (WGS) entry which is preliminary data.</text>
</comment>
<keyword evidence="12" id="KW-1185">Reference proteome</keyword>
<keyword evidence="4 6" id="KW-0067">ATP-binding</keyword>
<evidence type="ECO:0000256" key="2">
    <source>
        <dbReference type="ARBA" id="ARBA00022801"/>
    </source>
</evidence>
<dbReference type="InterPro" id="IPR001650">
    <property type="entry name" value="Helicase_C-like"/>
</dbReference>
<reference evidence="11 12" key="1">
    <citation type="submission" date="2024-04" db="EMBL/GenBank/DDBJ databases">
        <title>Tritrichomonas musculus Genome.</title>
        <authorList>
            <person name="Alves-Ferreira E."/>
            <person name="Grigg M."/>
            <person name="Lorenzi H."/>
            <person name="Galac M."/>
        </authorList>
    </citation>
    <scope>NUCLEOTIDE SEQUENCE [LARGE SCALE GENOMIC DNA]</scope>
    <source>
        <strain evidence="11 12">EAF2021</strain>
    </source>
</reference>
<dbReference type="CDD" id="cd00268">
    <property type="entry name" value="DEADc"/>
    <property type="match status" value="1"/>
</dbReference>
<evidence type="ECO:0000259" key="8">
    <source>
        <dbReference type="PROSITE" id="PS51192"/>
    </source>
</evidence>
<dbReference type="SUPFAM" id="SSF52540">
    <property type="entry name" value="P-loop containing nucleoside triphosphate hydrolases"/>
    <property type="match status" value="1"/>
</dbReference>
<evidence type="ECO:0000256" key="4">
    <source>
        <dbReference type="ARBA" id="ARBA00022840"/>
    </source>
</evidence>
<feature type="short sequence motif" description="Q motif" evidence="5">
    <location>
        <begin position="10"/>
        <end position="38"/>
    </location>
</feature>
<dbReference type="SMART" id="SM00487">
    <property type="entry name" value="DEXDc"/>
    <property type="match status" value="1"/>
</dbReference>
<evidence type="ECO:0000256" key="7">
    <source>
        <dbReference type="SAM" id="MobiDB-lite"/>
    </source>
</evidence>
<evidence type="ECO:0000259" key="10">
    <source>
        <dbReference type="PROSITE" id="PS51195"/>
    </source>
</evidence>
<keyword evidence="3 6" id="KW-0347">Helicase</keyword>
<dbReference type="PROSITE" id="PS51194">
    <property type="entry name" value="HELICASE_CTER"/>
    <property type="match status" value="1"/>
</dbReference>
<protein>
    <submittedName>
        <fullName evidence="11">ATP-dependent RNA helicase ddx27</fullName>
    </submittedName>
</protein>
<dbReference type="PROSITE" id="PS51195">
    <property type="entry name" value="Q_MOTIF"/>
    <property type="match status" value="1"/>
</dbReference>
<evidence type="ECO:0000256" key="3">
    <source>
        <dbReference type="ARBA" id="ARBA00022806"/>
    </source>
</evidence>